<dbReference type="GO" id="GO:0000976">
    <property type="term" value="F:transcription cis-regulatory region binding"/>
    <property type="evidence" value="ECO:0007669"/>
    <property type="project" value="TreeGrafter"/>
</dbReference>
<protein>
    <submittedName>
        <fullName evidence="5">LacI family transcriptional regulator</fullName>
    </submittedName>
</protein>
<dbReference type="SMART" id="SM00354">
    <property type="entry name" value="HTH_LACI"/>
    <property type="match status" value="1"/>
</dbReference>
<evidence type="ECO:0000256" key="1">
    <source>
        <dbReference type="ARBA" id="ARBA00023015"/>
    </source>
</evidence>
<dbReference type="PANTHER" id="PTHR30146:SF152">
    <property type="entry name" value="TRANSCRIPTIONAL REGULATORY PROTEIN"/>
    <property type="match status" value="1"/>
</dbReference>
<dbReference type="PANTHER" id="PTHR30146">
    <property type="entry name" value="LACI-RELATED TRANSCRIPTIONAL REPRESSOR"/>
    <property type="match status" value="1"/>
</dbReference>
<proteinExistence type="predicted"/>
<dbReference type="PRINTS" id="PR00036">
    <property type="entry name" value="HTHLACI"/>
</dbReference>
<keyword evidence="1" id="KW-0805">Transcription regulation</keyword>
<dbReference type="PROSITE" id="PS00356">
    <property type="entry name" value="HTH_LACI_1"/>
    <property type="match status" value="1"/>
</dbReference>
<dbReference type="Gene3D" id="3.40.50.2300">
    <property type="match status" value="2"/>
</dbReference>
<dbReference type="Proteomes" id="UP000241229">
    <property type="component" value="Unassembled WGS sequence"/>
</dbReference>
<evidence type="ECO:0000256" key="3">
    <source>
        <dbReference type="ARBA" id="ARBA00023163"/>
    </source>
</evidence>
<dbReference type="AlphaFoldDB" id="A0A2P7SJL8"/>
<dbReference type="SUPFAM" id="SSF47413">
    <property type="entry name" value="lambda repressor-like DNA-binding domains"/>
    <property type="match status" value="1"/>
</dbReference>
<evidence type="ECO:0000256" key="2">
    <source>
        <dbReference type="ARBA" id="ARBA00023125"/>
    </source>
</evidence>
<dbReference type="InterPro" id="IPR010982">
    <property type="entry name" value="Lambda_DNA-bd_dom_sf"/>
</dbReference>
<dbReference type="OrthoDB" id="9805774at2"/>
<dbReference type="InterPro" id="IPR028082">
    <property type="entry name" value="Peripla_BP_I"/>
</dbReference>
<feature type="domain" description="HTH lacI-type" evidence="4">
    <location>
        <begin position="3"/>
        <end position="47"/>
    </location>
</feature>
<name>A0A2P7SJL8_9HYPH</name>
<accession>A0A2P7SJL8</accession>
<dbReference type="CDD" id="cd01392">
    <property type="entry name" value="HTH_LacI"/>
    <property type="match status" value="1"/>
</dbReference>
<organism evidence="5 6">
    <name type="scientific">Kumtagia ephedrae</name>
    <dbReference type="NCBI Taxonomy" id="2116701"/>
    <lineage>
        <taxon>Bacteria</taxon>
        <taxon>Pseudomonadati</taxon>
        <taxon>Pseudomonadota</taxon>
        <taxon>Alphaproteobacteria</taxon>
        <taxon>Hyphomicrobiales</taxon>
        <taxon>Phyllobacteriaceae</taxon>
        <taxon>Kumtagia</taxon>
    </lineage>
</organism>
<dbReference type="CDD" id="cd06307">
    <property type="entry name" value="PBP1_sugar_binding"/>
    <property type="match status" value="1"/>
</dbReference>
<comment type="caution">
    <text evidence="5">The sequence shown here is derived from an EMBL/GenBank/DDBJ whole genome shotgun (WGS) entry which is preliminary data.</text>
</comment>
<dbReference type="InterPro" id="IPR025997">
    <property type="entry name" value="SBP_2_dom"/>
</dbReference>
<dbReference type="Pfam" id="PF13407">
    <property type="entry name" value="Peripla_BP_4"/>
    <property type="match status" value="1"/>
</dbReference>
<evidence type="ECO:0000313" key="5">
    <source>
        <dbReference type="EMBL" id="PSJ62674.1"/>
    </source>
</evidence>
<sequence length="340" mass="37597">MRSTLIDIAREAGVSAATVDRVLNNRPGVRERTREIVYETARRLGYIAGDRDVSDLGPSETIRLDFVLPEGTNTFIRMLRDQLALQGAARQELDVHISSIEGFNPDTLARTLHDLEGRTRGVGLIALDHPTVREAIRSLSASDVKVVTLATDVLHVPRIAYVGIDNRQAGRLAGYVLGRLLGGSAPRKVAMFAGSLSYRGHQEREMGFRHVLGEEFPNLSIVELREMLDDRERAYVEAAALLDRHDDLAGIYNIGAGNQGVARALRERGLERSVVFLGHELTEGTKRLLLDGTLDAVIDQNPRVEAREALNLLTHAVRGLPYEGHPPRLHLILKENIPEV</sequence>
<gene>
    <name evidence="5" type="ORF">C7I84_08750</name>
</gene>
<dbReference type="EMBL" id="PXYK01000006">
    <property type="protein sequence ID" value="PSJ62674.1"/>
    <property type="molecule type" value="Genomic_DNA"/>
</dbReference>
<keyword evidence="6" id="KW-1185">Reference proteome</keyword>
<dbReference type="Gene3D" id="1.10.260.40">
    <property type="entry name" value="lambda repressor-like DNA-binding domains"/>
    <property type="match status" value="1"/>
</dbReference>
<evidence type="ECO:0000259" key="4">
    <source>
        <dbReference type="PROSITE" id="PS50932"/>
    </source>
</evidence>
<evidence type="ECO:0000313" key="6">
    <source>
        <dbReference type="Proteomes" id="UP000241229"/>
    </source>
</evidence>
<dbReference type="Pfam" id="PF00356">
    <property type="entry name" value="LacI"/>
    <property type="match status" value="1"/>
</dbReference>
<dbReference type="PROSITE" id="PS50932">
    <property type="entry name" value="HTH_LACI_2"/>
    <property type="match status" value="1"/>
</dbReference>
<reference evidence="5 6" key="1">
    <citation type="submission" date="2018-03" db="EMBL/GenBank/DDBJ databases">
        <title>The draft genome of Mesorhizobium sp. 6GN-30.</title>
        <authorList>
            <person name="Liu L."/>
            <person name="Li L."/>
            <person name="Wang T."/>
            <person name="Zhang X."/>
            <person name="Liang L."/>
        </authorList>
    </citation>
    <scope>NUCLEOTIDE SEQUENCE [LARGE SCALE GENOMIC DNA]</scope>
    <source>
        <strain evidence="5 6">6GN30</strain>
    </source>
</reference>
<dbReference type="RefSeq" id="WP_106771775.1">
    <property type="nucleotide sequence ID" value="NZ_PXYK01000006.1"/>
</dbReference>
<keyword evidence="3" id="KW-0804">Transcription</keyword>
<dbReference type="SUPFAM" id="SSF53822">
    <property type="entry name" value="Periplasmic binding protein-like I"/>
    <property type="match status" value="1"/>
</dbReference>
<keyword evidence="2" id="KW-0238">DNA-binding</keyword>
<dbReference type="InterPro" id="IPR000843">
    <property type="entry name" value="HTH_LacI"/>
</dbReference>
<dbReference type="GO" id="GO:0003700">
    <property type="term" value="F:DNA-binding transcription factor activity"/>
    <property type="evidence" value="ECO:0007669"/>
    <property type="project" value="TreeGrafter"/>
</dbReference>